<evidence type="ECO:0000313" key="2">
    <source>
        <dbReference type="EMBL" id="JAT81610.1"/>
    </source>
</evidence>
<sequence>MNLIFFSDKLILVSRENAAVLSGDRFERNTNYECEDCVLTDVLCNGMSAMTAGQIGFVPVSKLITFNFPGFSDAQACVYLGIFKSSCRVYRKIITVTETVTIKNKKVIPPPPAGEQLEHICNYECTEECTIERVSVNGMALEMNSFRRSGSGSGPNTRKSVAFYIEGPNPNTITVRITEYIDAWEGVYQATFSIGGESVTKTIFEIGPPDDVGVDKDATTESVSTTEAATTADPAAAGDTTVAGDTTAAGDTTVEG</sequence>
<dbReference type="EMBL" id="GDQN01006851">
    <property type="protein sequence ID" value="JAT84203.1"/>
    <property type="molecule type" value="Transcribed_RNA"/>
</dbReference>
<name>A0A1E1WB50_PECGO</name>
<reference evidence="3" key="1">
    <citation type="submission" date="2015-09" db="EMBL/GenBank/DDBJ databases">
        <title>De novo assembly of Pectinophora gossypiella (Pink Bollworm) gut transcriptome.</title>
        <authorList>
            <person name="Tassone E.E."/>
        </authorList>
    </citation>
    <scope>NUCLEOTIDE SEQUENCE</scope>
</reference>
<dbReference type="AlphaFoldDB" id="A0A1E1WB50"/>
<evidence type="ECO:0000256" key="1">
    <source>
        <dbReference type="SAM" id="MobiDB-lite"/>
    </source>
</evidence>
<gene>
    <name evidence="3" type="ORF">g.6212</name>
    <name evidence="2" type="ORF">g.6213</name>
</gene>
<protein>
    <submittedName>
        <fullName evidence="3">Uncharacterized protein</fullName>
    </submittedName>
</protein>
<evidence type="ECO:0000313" key="3">
    <source>
        <dbReference type="EMBL" id="JAT84203.1"/>
    </source>
</evidence>
<accession>A0A1E1WB50</accession>
<proteinExistence type="predicted"/>
<dbReference type="EMBL" id="GDQN01009444">
    <property type="protein sequence ID" value="JAT81610.1"/>
    <property type="molecule type" value="Transcribed_RNA"/>
</dbReference>
<feature type="compositionally biased region" description="Low complexity" evidence="1">
    <location>
        <begin position="220"/>
        <end position="256"/>
    </location>
</feature>
<feature type="non-terminal residue" evidence="3">
    <location>
        <position position="256"/>
    </location>
</feature>
<feature type="region of interest" description="Disordered" evidence="1">
    <location>
        <begin position="210"/>
        <end position="256"/>
    </location>
</feature>
<dbReference type="OrthoDB" id="7487078at2759"/>
<organism evidence="3">
    <name type="scientific">Pectinophora gossypiella</name>
    <name type="common">Cotton pink bollworm</name>
    <name type="synonym">Depressaria gossypiella</name>
    <dbReference type="NCBI Taxonomy" id="13191"/>
    <lineage>
        <taxon>Eukaryota</taxon>
        <taxon>Metazoa</taxon>
        <taxon>Ecdysozoa</taxon>
        <taxon>Arthropoda</taxon>
        <taxon>Hexapoda</taxon>
        <taxon>Insecta</taxon>
        <taxon>Pterygota</taxon>
        <taxon>Neoptera</taxon>
        <taxon>Endopterygota</taxon>
        <taxon>Lepidoptera</taxon>
        <taxon>Glossata</taxon>
        <taxon>Ditrysia</taxon>
        <taxon>Gelechioidea</taxon>
        <taxon>Gelechiidae</taxon>
        <taxon>Apatetrinae</taxon>
        <taxon>Pectinophora</taxon>
    </lineage>
</organism>